<dbReference type="RefSeq" id="WP_386673981.1">
    <property type="nucleotide sequence ID" value="NZ_JBHLTG010000008.1"/>
</dbReference>
<organism evidence="1 2">
    <name type="scientific">Lysobacter korlensis</name>
    <dbReference type="NCBI Taxonomy" id="553636"/>
    <lineage>
        <taxon>Bacteria</taxon>
        <taxon>Pseudomonadati</taxon>
        <taxon>Pseudomonadota</taxon>
        <taxon>Gammaproteobacteria</taxon>
        <taxon>Lysobacterales</taxon>
        <taxon>Lysobacteraceae</taxon>
        <taxon>Lysobacter</taxon>
    </lineage>
</organism>
<proteinExistence type="predicted"/>
<gene>
    <name evidence="1" type="ORF">ACFFGH_26480</name>
</gene>
<reference evidence="1 2" key="1">
    <citation type="submission" date="2024-09" db="EMBL/GenBank/DDBJ databases">
        <authorList>
            <person name="Sun Q."/>
            <person name="Mori K."/>
        </authorList>
    </citation>
    <scope>NUCLEOTIDE SEQUENCE [LARGE SCALE GENOMIC DNA]</scope>
    <source>
        <strain evidence="1 2">KCTC 23076</strain>
    </source>
</reference>
<sequence length="190" mass="19558">MPAVVDLLVEAKATVSQLPTSREQLAPLDDDQLMQVQRLLADVDRMVRASSAATAGEVAWRSRPELGYAGLAQRTGARTAESLVQQLIGSTGREAATLVRVGKVMQEAELVPPAPEGDTATVEAAPAPWDGTGTAWLAPVGRAVAAGALPVVAADAIRTGLGTPSETVTIAMLTAAAERLVVEAADLNAD</sequence>
<accession>A0ABV6RWN3</accession>
<name>A0ABV6RWN3_9GAMM</name>
<evidence type="ECO:0000313" key="2">
    <source>
        <dbReference type="Proteomes" id="UP001589896"/>
    </source>
</evidence>
<keyword evidence="2" id="KW-1185">Reference proteome</keyword>
<protein>
    <recommendedName>
        <fullName evidence="3">DUF222 domain-containing protein</fullName>
    </recommendedName>
</protein>
<dbReference type="EMBL" id="JBHLTG010000008">
    <property type="protein sequence ID" value="MFC0681392.1"/>
    <property type="molecule type" value="Genomic_DNA"/>
</dbReference>
<feature type="non-terminal residue" evidence="1">
    <location>
        <position position="190"/>
    </location>
</feature>
<comment type="caution">
    <text evidence="1">The sequence shown here is derived from an EMBL/GenBank/DDBJ whole genome shotgun (WGS) entry which is preliminary data.</text>
</comment>
<evidence type="ECO:0008006" key="3">
    <source>
        <dbReference type="Google" id="ProtNLM"/>
    </source>
</evidence>
<dbReference type="Proteomes" id="UP001589896">
    <property type="component" value="Unassembled WGS sequence"/>
</dbReference>
<evidence type="ECO:0000313" key="1">
    <source>
        <dbReference type="EMBL" id="MFC0681392.1"/>
    </source>
</evidence>